<keyword evidence="5" id="KW-1185">Reference proteome</keyword>
<name>A0A2B4RZK5_STYPI</name>
<comment type="caution">
    <text evidence="4">The sequence shown here is derived from an EMBL/GenBank/DDBJ whole genome shotgun (WGS) entry which is preliminary data.</text>
</comment>
<feature type="compositionally biased region" description="Acidic residues" evidence="3">
    <location>
        <begin position="130"/>
        <end position="143"/>
    </location>
</feature>
<dbReference type="GO" id="GO:0005737">
    <property type="term" value="C:cytoplasm"/>
    <property type="evidence" value="ECO:0007669"/>
    <property type="project" value="TreeGrafter"/>
</dbReference>
<dbReference type="PROSITE" id="PS50297">
    <property type="entry name" value="ANK_REP_REGION"/>
    <property type="match status" value="2"/>
</dbReference>
<dbReference type="SMART" id="SM00248">
    <property type="entry name" value="ANK"/>
    <property type="match status" value="3"/>
</dbReference>
<dbReference type="GO" id="GO:0019208">
    <property type="term" value="F:phosphatase regulator activity"/>
    <property type="evidence" value="ECO:0007669"/>
    <property type="project" value="TreeGrafter"/>
</dbReference>
<keyword evidence="2" id="KW-0040">ANK repeat</keyword>
<evidence type="ECO:0000256" key="2">
    <source>
        <dbReference type="PROSITE-ProRule" id="PRU00023"/>
    </source>
</evidence>
<evidence type="ECO:0000313" key="4">
    <source>
        <dbReference type="EMBL" id="PFX21675.1"/>
    </source>
</evidence>
<dbReference type="InterPro" id="IPR051226">
    <property type="entry name" value="PP1_Regulatory_Subunit"/>
</dbReference>
<protein>
    <submittedName>
        <fullName evidence="4">Protein phosphatase 1 regulatory subunit 16A</fullName>
    </submittedName>
</protein>
<accession>A0A2B4RZK5</accession>
<dbReference type="EMBL" id="LSMT01000267">
    <property type="protein sequence ID" value="PFX21675.1"/>
    <property type="molecule type" value="Genomic_DNA"/>
</dbReference>
<organism evidence="4 5">
    <name type="scientific">Stylophora pistillata</name>
    <name type="common">Smooth cauliflower coral</name>
    <dbReference type="NCBI Taxonomy" id="50429"/>
    <lineage>
        <taxon>Eukaryota</taxon>
        <taxon>Metazoa</taxon>
        <taxon>Cnidaria</taxon>
        <taxon>Anthozoa</taxon>
        <taxon>Hexacorallia</taxon>
        <taxon>Scleractinia</taxon>
        <taxon>Astrocoeniina</taxon>
        <taxon>Pocilloporidae</taxon>
        <taxon>Stylophora</taxon>
    </lineage>
</organism>
<reference evidence="5" key="1">
    <citation type="journal article" date="2017" name="bioRxiv">
        <title>Comparative analysis of the genomes of Stylophora pistillata and Acropora digitifera provides evidence for extensive differences between species of corals.</title>
        <authorList>
            <person name="Voolstra C.R."/>
            <person name="Li Y."/>
            <person name="Liew Y.J."/>
            <person name="Baumgarten S."/>
            <person name="Zoccola D."/>
            <person name="Flot J.-F."/>
            <person name="Tambutte S."/>
            <person name="Allemand D."/>
            <person name="Aranda M."/>
        </authorList>
    </citation>
    <scope>NUCLEOTIDE SEQUENCE [LARGE SCALE GENOMIC DNA]</scope>
</reference>
<dbReference type="PANTHER" id="PTHR24179:SF29">
    <property type="entry name" value="LD46604P"/>
    <property type="match status" value="1"/>
</dbReference>
<feature type="region of interest" description="Disordered" evidence="3">
    <location>
        <begin position="129"/>
        <end position="156"/>
    </location>
</feature>
<feature type="repeat" description="ANK" evidence="2">
    <location>
        <begin position="49"/>
        <end position="81"/>
    </location>
</feature>
<gene>
    <name evidence="4" type="primary">Ppp1r16a</name>
    <name evidence="4" type="ORF">AWC38_SpisGene13819</name>
</gene>
<proteinExistence type="predicted"/>
<evidence type="ECO:0000256" key="1">
    <source>
        <dbReference type="ARBA" id="ARBA00022737"/>
    </source>
</evidence>
<dbReference type="PANTHER" id="PTHR24179">
    <property type="entry name" value="PROTEIN PHOSPHATASE 1 REGULATORY SUBUNIT 12"/>
    <property type="match status" value="1"/>
</dbReference>
<evidence type="ECO:0000256" key="3">
    <source>
        <dbReference type="SAM" id="MobiDB-lite"/>
    </source>
</evidence>
<dbReference type="Proteomes" id="UP000225706">
    <property type="component" value="Unassembled WGS sequence"/>
</dbReference>
<dbReference type="OrthoDB" id="9995210at2759"/>
<dbReference type="InterPro" id="IPR002110">
    <property type="entry name" value="Ankyrin_rpt"/>
</dbReference>
<evidence type="ECO:0000313" key="5">
    <source>
        <dbReference type="Proteomes" id="UP000225706"/>
    </source>
</evidence>
<dbReference type="SUPFAM" id="SSF48403">
    <property type="entry name" value="Ankyrin repeat"/>
    <property type="match status" value="1"/>
</dbReference>
<sequence length="156" mass="17326">MNKLKLKYKTERLRSYSNALRDAVMTNNPEAIPRIVKEEGVKVNEMNKNGVPLIHEAAFDGKLECVKALLDCGAKVNAHDSEDWTALHAAVLGGHVELVRLLIHKGADVNAETVEKYIPFHIAIEKDSVDSDDDSGDSIDSEDDYRSSRRNVGLHC</sequence>
<dbReference type="PROSITE" id="PS50088">
    <property type="entry name" value="ANK_REPEAT"/>
    <property type="match status" value="2"/>
</dbReference>
<dbReference type="InterPro" id="IPR036770">
    <property type="entry name" value="Ankyrin_rpt-contain_sf"/>
</dbReference>
<dbReference type="GO" id="GO:0004857">
    <property type="term" value="F:enzyme inhibitor activity"/>
    <property type="evidence" value="ECO:0007669"/>
    <property type="project" value="TreeGrafter"/>
</dbReference>
<keyword evidence="1" id="KW-0677">Repeat</keyword>
<dbReference type="STRING" id="50429.A0A2B4RZK5"/>
<dbReference type="Pfam" id="PF12796">
    <property type="entry name" value="Ank_2"/>
    <property type="match status" value="1"/>
</dbReference>
<dbReference type="AlphaFoldDB" id="A0A2B4RZK5"/>
<dbReference type="Gene3D" id="1.25.40.20">
    <property type="entry name" value="Ankyrin repeat-containing domain"/>
    <property type="match status" value="1"/>
</dbReference>
<feature type="repeat" description="ANK" evidence="2">
    <location>
        <begin position="82"/>
        <end position="114"/>
    </location>
</feature>